<keyword evidence="4 7" id="KW-1133">Transmembrane helix</keyword>
<feature type="transmembrane region" description="Helical" evidence="7">
    <location>
        <begin position="20"/>
        <end position="44"/>
    </location>
</feature>
<feature type="transmembrane region" description="Helical" evidence="7">
    <location>
        <begin position="56"/>
        <end position="73"/>
    </location>
</feature>
<keyword evidence="10" id="KW-1185">Reference proteome</keyword>
<keyword evidence="3 7" id="KW-0812">Transmembrane</keyword>
<dbReference type="PANTHER" id="PTHR23506:SF23">
    <property type="entry name" value="GH10249P"/>
    <property type="match status" value="1"/>
</dbReference>
<organism evidence="9 10">
    <name type="scientific">Halomarina oriensis</name>
    <dbReference type="NCBI Taxonomy" id="671145"/>
    <lineage>
        <taxon>Archaea</taxon>
        <taxon>Methanobacteriati</taxon>
        <taxon>Methanobacteriota</taxon>
        <taxon>Stenosarchaea group</taxon>
        <taxon>Halobacteria</taxon>
        <taxon>Halobacteriales</taxon>
        <taxon>Natronomonadaceae</taxon>
        <taxon>Halomarina</taxon>
    </lineage>
</organism>
<dbReference type="PROSITE" id="PS50850">
    <property type="entry name" value="MFS"/>
    <property type="match status" value="1"/>
</dbReference>
<dbReference type="CDD" id="cd17325">
    <property type="entry name" value="MFS_MdtG_SLC18_like"/>
    <property type="match status" value="1"/>
</dbReference>
<evidence type="ECO:0000256" key="2">
    <source>
        <dbReference type="ARBA" id="ARBA00022448"/>
    </source>
</evidence>
<evidence type="ECO:0000256" key="7">
    <source>
        <dbReference type="SAM" id="Phobius"/>
    </source>
</evidence>
<evidence type="ECO:0000256" key="4">
    <source>
        <dbReference type="ARBA" id="ARBA00022989"/>
    </source>
</evidence>
<feature type="compositionally biased region" description="Acidic residues" evidence="6">
    <location>
        <begin position="439"/>
        <end position="449"/>
    </location>
</feature>
<dbReference type="InterPro" id="IPR020846">
    <property type="entry name" value="MFS_dom"/>
</dbReference>
<feature type="transmembrane region" description="Helical" evidence="7">
    <location>
        <begin position="172"/>
        <end position="193"/>
    </location>
</feature>
<feature type="region of interest" description="Disordered" evidence="6">
    <location>
        <begin position="428"/>
        <end position="449"/>
    </location>
</feature>
<sequence>MVGRDTVAGGSLGVLRDREFLALSGTAFARAQAYSTIAIALALYADMLGTSSTVEGLFATVFALAQFVIVLPLGRKIDTGNAKRYLLAGLVLNVGVFVGFWMVDSVADILLVRVVQGLGASLLWITGSTVVGEISPDGERGQWLGTYNQVGAFSSFAGDLVGAYLLDVHGFGVTYAVLAGVTAFATLLLYSWLRDNPGGRADPDEQSGREAIERLLSRTPIRALVVFRFGLSFGKMCVILFLPIYAVTVLDIPTLYVGGILAGGKLTKALTQGYVGGLTDRVGSKHLFVFVGALLYAVGALLIPFAGLAGAYFSAMTVAGYTLTPGFQVLFIAFGVCGVADSIRLPASMALFVEEGEQFDAVAASMSLRSIAWKVGQITGPFLVGVVWDLTDVFTAFGVASVTIVFAALAFITLYTVDPIPDLVDEEPVDLTPGGPNQCDEDASGADDD</sequence>
<protein>
    <submittedName>
        <fullName evidence="9">MFS transporter</fullName>
    </submittedName>
</protein>
<proteinExistence type="predicted"/>
<feature type="transmembrane region" description="Helical" evidence="7">
    <location>
        <begin position="319"/>
        <end position="340"/>
    </location>
</feature>
<dbReference type="GO" id="GO:0016020">
    <property type="term" value="C:membrane"/>
    <property type="evidence" value="ECO:0007669"/>
    <property type="project" value="UniProtKB-SubCell"/>
</dbReference>
<comment type="caution">
    <text evidence="9">The sequence shown here is derived from an EMBL/GenBank/DDBJ whole genome shotgun (WGS) entry which is preliminary data.</text>
</comment>
<dbReference type="Proteomes" id="UP000451471">
    <property type="component" value="Unassembled WGS sequence"/>
</dbReference>
<dbReference type="GO" id="GO:0022857">
    <property type="term" value="F:transmembrane transporter activity"/>
    <property type="evidence" value="ECO:0007669"/>
    <property type="project" value="InterPro"/>
</dbReference>
<gene>
    <name evidence="9" type="ORF">GQS65_16855</name>
</gene>
<evidence type="ECO:0000256" key="5">
    <source>
        <dbReference type="ARBA" id="ARBA00023136"/>
    </source>
</evidence>
<dbReference type="InterPro" id="IPR011701">
    <property type="entry name" value="MFS"/>
</dbReference>
<dbReference type="PANTHER" id="PTHR23506">
    <property type="entry name" value="GH10249P"/>
    <property type="match status" value="1"/>
</dbReference>
<reference evidence="9 10" key="1">
    <citation type="submission" date="2019-12" db="EMBL/GenBank/DDBJ databases">
        <title>Halocatena pleomorpha gen. nov. sp. nov., an extremely halophilic archaeon of family Halobacteriaceae isolated from saltpan soil.</title>
        <authorList>
            <person name="Pal Y."/>
            <person name="Verma A."/>
            <person name="Krishnamurthi S."/>
            <person name="Kumar P."/>
        </authorList>
    </citation>
    <scope>NUCLEOTIDE SEQUENCE [LARGE SCALE GENOMIC DNA]</scope>
    <source>
        <strain evidence="9 10">JCM 16495</strain>
    </source>
</reference>
<evidence type="ECO:0000256" key="3">
    <source>
        <dbReference type="ARBA" id="ARBA00022692"/>
    </source>
</evidence>
<evidence type="ECO:0000313" key="9">
    <source>
        <dbReference type="EMBL" id="MWG36134.1"/>
    </source>
</evidence>
<name>A0A6B0GMY3_9EURY</name>
<keyword evidence="2" id="KW-0813">Transport</keyword>
<dbReference type="InterPro" id="IPR050930">
    <property type="entry name" value="MFS_Vesicular_Transporter"/>
</dbReference>
<evidence type="ECO:0000259" key="8">
    <source>
        <dbReference type="PROSITE" id="PS50850"/>
    </source>
</evidence>
<evidence type="ECO:0000256" key="1">
    <source>
        <dbReference type="ARBA" id="ARBA00004141"/>
    </source>
</evidence>
<evidence type="ECO:0000256" key="6">
    <source>
        <dbReference type="SAM" id="MobiDB-lite"/>
    </source>
</evidence>
<accession>A0A6B0GMY3</accession>
<evidence type="ECO:0000313" key="10">
    <source>
        <dbReference type="Proteomes" id="UP000451471"/>
    </source>
</evidence>
<dbReference type="InterPro" id="IPR036259">
    <property type="entry name" value="MFS_trans_sf"/>
</dbReference>
<keyword evidence="5 7" id="KW-0472">Membrane</keyword>
<dbReference type="Pfam" id="PF07690">
    <property type="entry name" value="MFS_1"/>
    <property type="match status" value="1"/>
</dbReference>
<feature type="transmembrane region" description="Helical" evidence="7">
    <location>
        <begin position="287"/>
        <end position="313"/>
    </location>
</feature>
<dbReference type="Gene3D" id="1.20.1250.20">
    <property type="entry name" value="MFS general substrate transporter like domains"/>
    <property type="match status" value="2"/>
</dbReference>
<dbReference type="AlphaFoldDB" id="A0A6B0GMY3"/>
<dbReference type="EMBL" id="WSZK01000030">
    <property type="protein sequence ID" value="MWG36134.1"/>
    <property type="molecule type" value="Genomic_DNA"/>
</dbReference>
<comment type="subcellular location">
    <subcellularLocation>
        <location evidence="1">Membrane</location>
        <topology evidence="1">Multi-pass membrane protein</topology>
    </subcellularLocation>
</comment>
<feature type="transmembrane region" description="Helical" evidence="7">
    <location>
        <begin position="85"/>
        <end position="103"/>
    </location>
</feature>
<feature type="transmembrane region" description="Helical" evidence="7">
    <location>
        <begin position="225"/>
        <end position="248"/>
    </location>
</feature>
<feature type="domain" description="Major facilitator superfamily (MFS) profile" evidence="8">
    <location>
        <begin position="19"/>
        <end position="425"/>
    </location>
</feature>
<feature type="transmembrane region" description="Helical" evidence="7">
    <location>
        <begin position="394"/>
        <end position="417"/>
    </location>
</feature>
<dbReference type="SUPFAM" id="SSF103473">
    <property type="entry name" value="MFS general substrate transporter"/>
    <property type="match status" value="1"/>
</dbReference>